<keyword evidence="1" id="KW-0175">Coiled coil</keyword>
<protein>
    <submittedName>
        <fullName evidence="2">Uncharacterized protein</fullName>
    </submittedName>
</protein>
<reference evidence="2" key="2">
    <citation type="journal article" date="2023" name="Proc. Natl. Acad. Sci. U.S.A.">
        <title>A global phylogenomic analysis of the shiitake genus Lentinula.</title>
        <authorList>
            <person name="Sierra-Patev S."/>
            <person name="Min B."/>
            <person name="Naranjo-Ortiz M."/>
            <person name="Looney B."/>
            <person name="Konkel Z."/>
            <person name="Slot J.C."/>
            <person name="Sakamoto Y."/>
            <person name="Steenwyk J.L."/>
            <person name="Rokas A."/>
            <person name="Carro J."/>
            <person name="Camarero S."/>
            <person name="Ferreira P."/>
            <person name="Molpeceres G."/>
            <person name="Ruiz-Duenas F.J."/>
            <person name="Serrano A."/>
            <person name="Henrissat B."/>
            <person name="Drula E."/>
            <person name="Hughes K.W."/>
            <person name="Mata J.L."/>
            <person name="Ishikawa N.K."/>
            <person name="Vargas-Isla R."/>
            <person name="Ushijima S."/>
            <person name="Smith C.A."/>
            <person name="Donoghue J."/>
            <person name="Ahrendt S."/>
            <person name="Andreopoulos W."/>
            <person name="He G."/>
            <person name="LaButti K."/>
            <person name="Lipzen A."/>
            <person name="Ng V."/>
            <person name="Riley R."/>
            <person name="Sandor L."/>
            <person name="Barry K."/>
            <person name="Martinez A.T."/>
            <person name="Xiao Y."/>
            <person name="Gibbons J.G."/>
            <person name="Terashima K."/>
            <person name="Grigoriev I.V."/>
            <person name="Hibbett D."/>
        </authorList>
    </citation>
    <scope>NUCLEOTIDE SEQUENCE</scope>
    <source>
        <strain evidence="2">ET3784</strain>
    </source>
</reference>
<comment type="caution">
    <text evidence="2">The sequence shown here is derived from an EMBL/GenBank/DDBJ whole genome shotgun (WGS) entry which is preliminary data.</text>
</comment>
<name>A0AA38JEL1_9AGAR</name>
<dbReference type="AlphaFoldDB" id="A0AA38JEL1"/>
<gene>
    <name evidence="2" type="ORF">DFJ43DRAFT_567038</name>
</gene>
<evidence type="ECO:0000313" key="2">
    <source>
        <dbReference type="EMBL" id="KAJ3726406.1"/>
    </source>
</evidence>
<proteinExistence type="predicted"/>
<accession>A0AA38JEL1</accession>
<feature type="coiled-coil region" evidence="1">
    <location>
        <begin position="22"/>
        <end position="56"/>
    </location>
</feature>
<dbReference type="Proteomes" id="UP001176059">
    <property type="component" value="Unassembled WGS sequence"/>
</dbReference>
<sequence>MNSETQRIQFLESERKQVFVEKTRAEIRAERLQRRIDELETRLQELQEDKDRSMLQHRIDKLEAMLQEPQEDTDRIDDIPKIALNEVSVDLHPIRTLVPPNLTDEDDLATMENQGHADRLEEELQVSQTDVTLPAGRSSVLSLNHESDGVATHKQCEKEIGNSLQAGIEMDILAEPTTIASESAISVTVLLPYPDDALQSKNAQLWFPSAFEYLNHDLGSDYTALISSWIELERAKDWTYTPRGISPKNRPKELSFWITNCRYDRRNNDPKFQPYDLDHFRKNFMTWWNNLQPSWRLNNPDLMPGQGSGSGFGTEWGTLDTSGKNGWLSVIVCLKWWGIGLGDDRESALGDEWRGAVEDVLFMLNGLISVLSQNN</sequence>
<keyword evidence="3" id="KW-1185">Reference proteome</keyword>
<evidence type="ECO:0000256" key="1">
    <source>
        <dbReference type="SAM" id="Coils"/>
    </source>
</evidence>
<evidence type="ECO:0000313" key="3">
    <source>
        <dbReference type="Proteomes" id="UP001176059"/>
    </source>
</evidence>
<dbReference type="EMBL" id="JANVFO010000044">
    <property type="protein sequence ID" value="KAJ3726406.1"/>
    <property type="molecule type" value="Genomic_DNA"/>
</dbReference>
<reference evidence="2" key="1">
    <citation type="submission" date="2022-08" db="EMBL/GenBank/DDBJ databases">
        <authorList>
            <consortium name="DOE Joint Genome Institute"/>
            <person name="Min B."/>
            <person name="Sierra-Patev S."/>
            <person name="Naranjo-Ortiz M."/>
            <person name="Looney B."/>
            <person name="Konkel Z."/>
            <person name="Slot J.C."/>
            <person name="Sakamoto Y."/>
            <person name="Steenwyk J.L."/>
            <person name="Rokas A."/>
            <person name="Carro J."/>
            <person name="Camarero S."/>
            <person name="Ferreira P."/>
            <person name="Molpeceres G."/>
            <person name="Ruiz-duenas F.J."/>
            <person name="Serrano A."/>
            <person name="Henrissat B."/>
            <person name="Drula E."/>
            <person name="Hughes K.W."/>
            <person name="Mata J.L."/>
            <person name="Ishikawa N.K."/>
            <person name="Vargas-Isla R."/>
            <person name="Ushijima S."/>
            <person name="Smith C.A."/>
            <person name="Ahrendt S."/>
            <person name="Andreopoulos W."/>
            <person name="He G."/>
            <person name="LaButti K."/>
            <person name="Lipzen A."/>
            <person name="Ng V."/>
            <person name="Riley R."/>
            <person name="Sandor L."/>
            <person name="Barry K."/>
            <person name="Martinez A.T."/>
            <person name="Xiao Y."/>
            <person name="Gibbons J.G."/>
            <person name="Terashima K."/>
            <person name="Hibbett D.S."/>
            <person name="Grigoriev I.V."/>
        </authorList>
    </citation>
    <scope>NUCLEOTIDE SEQUENCE</scope>
    <source>
        <strain evidence="2">ET3784</strain>
    </source>
</reference>
<organism evidence="2 3">
    <name type="scientific">Lentinula guzmanii</name>
    <dbReference type="NCBI Taxonomy" id="2804957"/>
    <lineage>
        <taxon>Eukaryota</taxon>
        <taxon>Fungi</taxon>
        <taxon>Dikarya</taxon>
        <taxon>Basidiomycota</taxon>
        <taxon>Agaricomycotina</taxon>
        <taxon>Agaricomycetes</taxon>
        <taxon>Agaricomycetidae</taxon>
        <taxon>Agaricales</taxon>
        <taxon>Marasmiineae</taxon>
        <taxon>Omphalotaceae</taxon>
        <taxon>Lentinula</taxon>
    </lineage>
</organism>